<dbReference type="AlphaFoldDB" id="A0A820GNM4"/>
<keyword evidence="7" id="KW-1185">Reference proteome</keyword>
<evidence type="ECO:0000256" key="1">
    <source>
        <dbReference type="SAM" id="MobiDB-lite"/>
    </source>
</evidence>
<dbReference type="Proteomes" id="UP000663842">
    <property type="component" value="Unassembled WGS sequence"/>
</dbReference>
<accession>A0A820GNM4</accession>
<sequence>MIVCQCKELSPISSSDDDDIFTFTQSSSNKLNTLDKNFSTHDDSSHPQATPIQPSTITTPVLPELAPEHAELTSAQKKKIHNRSFNTSASSTTNTKTLYVGIRNPSLIPTYEQHTRTLFSTHHYNKINSCLHRYYSSCHSNRRH</sequence>
<evidence type="ECO:0000313" key="6">
    <source>
        <dbReference type="Proteomes" id="UP000663842"/>
    </source>
</evidence>
<evidence type="ECO:0000313" key="3">
    <source>
        <dbReference type="EMBL" id="CAF4273020.1"/>
    </source>
</evidence>
<protein>
    <submittedName>
        <fullName evidence="4">Uncharacterized protein</fullName>
    </submittedName>
</protein>
<dbReference type="EMBL" id="CAJOBF010009617">
    <property type="protein sequence ID" value="CAF4278249.1"/>
    <property type="molecule type" value="Genomic_DNA"/>
</dbReference>
<gene>
    <name evidence="5" type="ORF">GIL414_LOCUS26620</name>
    <name evidence="2" type="ORF">KQP761_LOCUS21178</name>
    <name evidence="3" type="ORF">OVN521_LOCUS30203</name>
    <name evidence="4" type="ORF">UXM345_LOCUS32195</name>
</gene>
<evidence type="ECO:0000313" key="7">
    <source>
        <dbReference type="Proteomes" id="UP000663866"/>
    </source>
</evidence>
<comment type="caution">
    <text evidence="4">The sequence shown here is derived from an EMBL/GenBank/DDBJ whole genome shotgun (WGS) entry which is preliminary data.</text>
</comment>
<feature type="region of interest" description="Disordered" evidence="1">
    <location>
        <begin position="34"/>
        <end position="56"/>
    </location>
</feature>
<dbReference type="EMBL" id="CAJOBG010009762">
    <property type="protein sequence ID" value="CAF4273020.1"/>
    <property type="molecule type" value="Genomic_DNA"/>
</dbReference>
<evidence type="ECO:0000313" key="5">
    <source>
        <dbReference type="EMBL" id="CAF4318927.1"/>
    </source>
</evidence>
<dbReference type="EMBL" id="CAJNOW010010949">
    <property type="protein sequence ID" value="CAF1590894.1"/>
    <property type="molecule type" value="Genomic_DNA"/>
</dbReference>
<dbReference type="Proteomes" id="UP000663866">
    <property type="component" value="Unassembled WGS sequence"/>
</dbReference>
<proteinExistence type="predicted"/>
<evidence type="ECO:0000313" key="2">
    <source>
        <dbReference type="EMBL" id="CAF1590894.1"/>
    </source>
</evidence>
<reference evidence="4" key="1">
    <citation type="submission" date="2021-02" db="EMBL/GenBank/DDBJ databases">
        <authorList>
            <person name="Nowell W R."/>
        </authorList>
    </citation>
    <scope>NUCLEOTIDE SEQUENCE</scope>
</reference>
<dbReference type="Proteomes" id="UP000681720">
    <property type="component" value="Unassembled WGS sequence"/>
</dbReference>
<dbReference type="EMBL" id="CAJOBJ010039579">
    <property type="protein sequence ID" value="CAF4318927.1"/>
    <property type="molecule type" value="Genomic_DNA"/>
</dbReference>
<organism evidence="4 6">
    <name type="scientific">Rotaria magnacalcarata</name>
    <dbReference type="NCBI Taxonomy" id="392030"/>
    <lineage>
        <taxon>Eukaryota</taxon>
        <taxon>Metazoa</taxon>
        <taxon>Spiralia</taxon>
        <taxon>Gnathifera</taxon>
        <taxon>Rotifera</taxon>
        <taxon>Eurotatoria</taxon>
        <taxon>Bdelloidea</taxon>
        <taxon>Philodinida</taxon>
        <taxon>Philodinidae</taxon>
        <taxon>Rotaria</taxon>
    </lineage>
</organism>
<feature type="compositionally biased region" description="Polar residues" evidence="1">
    <location>
        <begin position="46"/>
        <end position="56"/>
    </location>
</feature>
<dbReference type="Proteomes" id="UP000663834">
    <property type="component" value="Unassembled WGS sequence"/>
</dbReference>
<evidence type="ECO:0000313" key="4">
    <source>
        <dbReference type="EMBL" id="CAF4278249.1"/>
    </source>
</evidence>
<name>A0A820GNM4_9BILA</name>